<comment type="caution">
    <text evidence="1">The sequence shown here is derived from an EMBL/GenBank/DDBJ whole genome shotgun (WGS) entry which is preliminary data.</text>
</comment>
<dbReference type="AlphaFoldDB" id="A0A8S1M6L8"/>
<sequence>MNSQISKTYNKISDVFSRTQIKQAVEGLDTCRQRIKLIDHIIDRREQIAKSEDIAKLQQYAHIFKKMLNKYKKKKSDQEQQKKQQKLDLVMQLLSGEKNKKQEIKKESRVILKYCQIGNNKLHPIINKRVVTPSTKADDTKIQENTQVKSRKISRFFTERDPLQIEAQIEREVCVFLEKNKELNYLQKERFLRLTDDNKKFQYLENQIKKQLKQQEYQQQQTAVKQYYRVQNLFHKNYFKGASIKIIKTQKTQPMTIAKDHCKTERQQIQDQESFASYTEFKLNQLYTDSIDAQRSLKSKHQSCPNSLLQSYLISTNVDIIDVSNQKLFQIKKQKK</sequence>
<name>A0A8S1M6L8_PARPR</name>
<keyword evidence="2" id="KW-1185">Reference proteome</keyword>
<reference evidence="1" key="1">
    <citation type="submission" date="2021-01" db="EMBL/GenBank/DDBJ databases">
        <authorList>
            <consortium name="Genoscope - CEA"/>
            <person name="William W."/>
        </authorList>
    </citation>
    <scope>NUCLEOTIDE SEQUENCE</scope>
</reference>
<organism evidence="1 2">
    <name type="scientific">Paramecium primaurelia</name>
    <dbReference type="NCBI Taxonomy" id="5886"/>
    <lineage>
        <taxon>Eukaryota</taxon>
        <taxon>Sar</taxon>
        <taxon>Alveolata</taxon>
        <taxon>Ciliophora</taxon>
        <taxon>Intramacronucleata</taxon>
        <taxon>Oligohymenophorea</taxon>
        <taxon>Peniculida</taxon>
        <taxon>Parameciidae</taxon>
        <taxon>Paramecium</taxon>
    </lineage>
</organism>
<evidence type="ECO:0000313" key="2">
    <source>
        <dbReference type="Proteomes" id="UP000688137"/>
    </source>
</evidence>
<dbReference type="EMBL" id="CAJJDM010000055">
    <property type="protein sequence ID" value="CAD8075747.1"/>
    <property type="molecule type" value="Genomic_DNA"/>
</dbReference>
<protein>
    <submittedName>
        <fullName evidence="1">Uncharacterized protein</fullName>
    </submittedName>
</protein>
<proteinExistence type="predicted"/>
<dbReference type="OMA" id="YCQIGNN"/>
<dbReference type="Proteomes" id="UP000688137">
    <property type="component" value="Unassembled WGS sequence"/>
</dbReference>
<evidence type="ECO:0000313" key="1">
    <source>
        <dbReference type="EMBL" id="CAD8075747.1"/>
    </source>
</evidence>
<gene>
    <name evidence="1" type="ORF">PPRIM_AZ9-3.1.T0550053</name>
</gene>
<accession>A0A8S1M6L8</accession>